<protein>
    <submittedName>
        <fullName evidence="1">Uncharacterized protein YbbK (DUF523 family)</fullName>
    </submittedName>
</protein>
<reference evidence="1 2" key="1">
    <citation type="submission" date="2019-03" db="EMBL/GenBank/DDBJ databases">
        <title>Genomic Encyclopedia of Archaeal and Bacterial Type Strains, Phase II (KMG-II): from individual species to whole genera.</title>
        <authorList>
            <person name="Goeker M."/>
        </authorList>
    </citation>
    <scope>NUCLEOTIDE SEQUENCE [LARGE SCALE GENOMIC DNA]</scope>
    <source>
        <strain evidence="1 2">DSM 27697</strain>
    </source>
</reference>
<dbReference type="PANTHER" id="PTHR30087">
    <property type="entry name" value="INNER MEMBRANE PROTEIN"/>
    <property type="match status" value="1"/>
</dbReference>
<dbReference type="EMBL" id="SMFU01000007">
    <property type="protein sequence ID" value="TCK08809.1"/>
    <property type="molecule type" value="Genomic_DNA"/>
</dbReference>
<proteinExistence type="predicted"/>
<comment type="caution">
    <text evidence="1">The sequence shown here is derived from an EMBL/GenBank/DDBJ whole genome shotgun (WGS) entry which is preliminary data.</text>
</comment>
<accession>A0A4R1GRI3</accession>
<sequence length="171" mass="18794">MEKILVSACLLGAEVRYDGNHNLIDHPVIARWKQEGRLVALCPEVLGGLPTPRPPAEVQSRFPLLVTSRDGEDFTPEFLSGAEQASDIARKHGCCCALLKARSPSCGNRSSYDGSFTGRLISSPGVTAHELIREGTPVFNEEEIDDLINFVESQERQLEAEHRALDYATCD</sequence>
<name>A0A4R1GRI3_9GAMM</name>
<organism evidence="1 2">
    <name type="scientific">Marinobacterium mangrovicola</name>
    <dbReference type="NCBI Taxonomy" id="1476959"/>
    <lineage>
        <taxon>Bacteria</taxon>
        <taxon>Pseudomonadati</taxon>
        <taxon>Pseudomonadota</taxon>
        <taxon>Gammaproteobacteria</taxon>
        <taxon>Oceanospirillales</taxon>
        <taxon>Oceanospirillaceae</taxon>
        <taxon>Marinobacterium</taxon>
    </lineage>
</organism>
<evidence type="ECO:0000313" key="2">
    <source>
        <dbReference type="Proteomes" id="UP000294546"/>
    </source>
</evidence>
<dbReference type="Proteomes" id="UP000294546">
    <property type="component" value="Unassembled WGS sequence"/>
</dbReference>
<dbReference type="Pfam" id="PF04463">
    <property type="entry name" value="2-thiour_desulf"/>
    <property type="match status" value="1"/>
</dbReference>
<dbReference type="AlphaFoldDB" id="A0A4R1GRI3"/>
<dbReference type="OrthoDB" id="495783at2"/>
<dbReference type="RefSeq" id="WP_132288089.1">
    <property type="nucleotide sequence ID" value="NZ_SMFU01000007.1"/>
</dbReference>
<evidence type="ECO:0000313" key="1">
    <source>
        <dbReference type="EMBL" id="TCK08809.1"/>
    </source>
</evidence>
<dbReference type="InterPro" id="IPR007553">
    <property type="entry name" value="2-thiour_desulf"/>
</dbReference>
<keyword evidence="2" id="KW-1185">Reference proteome</keyword>
<dbReference type="PANTHER" id="PTHR30087:SF1">
    <property type="entry name" value="HYPOTHETICAL CYTOSOLIC PROTEIN"/>
    <property type="match status" value="1"/>
</dbReference>
<gene>
    <name evidence="1" type="ORF">CLV83_0902</name>
</gene>